<feature type="compositionally biased region" description="Low complexity" evidence="1">
    <location>
        <begin position="165"/>
        <end position="174"/>
    </location>
</feature>
<dbReference type="InterPro" id="IPR031367">
    <property type="entry name" value="CCDC24"/>
</dbReference>
<dbReference type="PANTHER" id="PTHR28601:SF1">
    <property type="entry name" value="COILED-COIL DOMAIN-CONTAINING PROTEIN 24"/>
    <property type="match status" value="1"/>
</dbReference>
<comment type="caution">
    <text evidence="2">The sequence shown here is derived from an EMBL/GenBank/DDBJ whole genome shotgun (WGS) entry which is preliminary data.</text>
</comment>
<dbReference type="Pfam" id="PF15669">
    <property type="entry name" value="CCDC24"/>
    <property type="match status" value="1"/>
</dbReference>
<feature type="compositionally biased region" description="Basic and acidic residues" evidence="1">
    <location>
        <begin position="319"/>
        <end position="334"/>
    </location>
</feature>
<proteinExistence type="predicted"/>
<evidence type="ECO:0000313" key="3">
    <source>
        <dbReference type="Proteomes" id="UP001152803"/>
    </source>
</evidence>
<evidence type="ECO:0008006" key="4">
    <source>
        <dbReference type="Google" id="ProtNLM"/>
    </source>
</evidence>
<feature type="compositionally biased region" description="Low complexity" evidence="1">
    <location>
        <begin position="356"/>
        <end position="365"/>
    </location>
</feature>
<dbReference type="PANTHER" id="PTHR28601">
    <property type="entry name" value="COILED-COIL DOMAIN-CONTAINING PROTEIN 24"/>
    <property type="match status" value="1"/>
</dbReference>
<evidence type="ECO:0000313" key="2">
    <source>
        <dbReference type="EMBL" id="KAJ8274319.1"/>
    </source>
</evidence>
<protein>
    <recommendedName>
        <fullName evidence="4">Coiled-coil domain-containing protein 24</fullName>
    </recommendedName>
</protein>
<gene>
    <name evidence="2" type="ORF">COCON_G00089440</name>
</gene>
<dbReference type="AlphaFoldDB" id="A0A9Q1DKY2"/>
<feature type="region of interest" description="Disordered" evidence="1">
    <location>
        <begin position="270"/>
        <end position="472"/>
    </location>
</feature>
<dbReference type="Proteomes" id="UP001152803">
    <property type="component" value="Unassembled WGS sequence"/>
</dbReference>
<dbReference type="EMBL" id="JAFJMO010000006">
    <property type="protein sequence ID" value="KAJ8274319.1"/>
    <property type="molecule type" value="Genomic_DNA"/>
</dbReference>
<evidence type="ECO:0000256" key="1">
    <source>
        <dbReference type="SAM" id="MobiDB-lite"/>
    </source>
</evidence>
<feature type="compositionally biased region" description="Polar residues" evidence="1">
    <location>
        <begin position="396"/>
        <end position="410"/>
    </location>
</feature>
<feature type="compositionally biased region" description="Polar residues" evidence="1">
    <location>
        <begin position="154"/>
        <end position="164"/>
    </location>
</feature>
<accession>A0A9Q1DKY2</accession>
<feature type="region of interest" description="Disordered" evidence="1">
    <location>
        <begin position="136"/>
        <end position="177"/>
    </location>
</feature>
<sequence>MAHQSDDGNSDFMESYEPAPPAWYLLKEHIPESELPEIRGIIGGPLIDMWLDTHSEVEMLVQIWKDVCRTRGGSAEPPRPALADSPVVKDLLRAEIRLLLLSLQEKAAEEGRDEDAVMCCYSPAVVSYAMSSSGQRSRAQSAGIRPDPQEAPSRPQSAKSLQEVRSSSRLSASSNGEDRIDAVKDQLNLKDIHKVVAHLQSVLTEDLEAMMTEIQFLQECVEEKHQAHCQSLTQDPTVSELKEERKLIQKDLKLEEAACRPWPARGGSADYGLQGGHRSAGQLCDSSASAAKPPLARPPRLPVEPSLHATTRPPARVLDSSRHTQESSYRRGNELQRCGGAREQGSVPEERPPRPANSASSAARRAGSHPDRSPGPDPGGSGPTVGSHAQEEREPNSSPGLSRYSPSGSHFPTGVLHPRPPAQRQTRDDDTATLSPIGVLVPAPPAMQKPATRGQSVTRRLRLPQGGLVSPT</sequence>
<name>A0A9Q1DKY2_CONCO</name>
<dbReference type="OrthoDB" id="6022633at2759"/>
<reference evidence="2" key="1">
    <citation type="journal article" date="2023" name="Science">
        <title>Genome structures resolve the early diversification of teleost fishes.</title>
        <authorList>
            <person name="Parey E."/>
            <person name="Louis A."/>
            <person name="Montfort J."/>
            <person name="Bouchez O."/>
            <person name="Roques C."/>
            <person name="Iampietro C."/>
            <person name="Lluch J."/>
            <person name="Castinel A."/>
            <person name="Donnadieu C."/>
            <person name="Desvignes T."/>
            <person name="Floi Bucao C."/>
            <person name="Jouanno E."/>
            <person name="Wen M."/>
            <person name="Mejri S."/>
            <person name="Dirks R."/>
            <person name="Jansen H."/>
            <person name="Henkel C."/>
            <person name="Chen W.J."/>
            <person name="Zahm M."/>
            <person name="Cabau C."/>
            <person name="Klopp C."/>
            <person name="Thompson A.W."/>
            <person name="Robinson-Rechavi M."/>
            <person name="Braasch I."/>
            <person name="Lecointre G."/>
            <person name="Bobe J."/>
            <person name="Postlethwait J.H."/>
            <person name="Berthelot C."/>
            <person name="Roest Crollius H."/>
            <person name="Guiguen Y."/>
        </authorList>
    </citation>
    <scope>NUCLEOTIDE SEQUENCE</scope>
    <source>
        <strain evidence="2">Concon-B</strain>
    </source>
</reference>
<keyword evidence="3" id="KW-1185">Reference proteome</keyword>
<organism evidence="2 3">
    <name type="scientific">Conger conger</name>
    <name type="common">Conger eel</name>
    <name type="synonym">Muraena conger</name>
    <dbReference type="NCBI Taxonomy" id="82655"/>
    <lineage>
        <taxon>Eukaryota</taxon>
        <taxon>Metazoa</taxon>
        <taxon>Chordata</taxon>
        <taxon>Craniata</taxon>
        <taxon>Vertebrata</taxon>
        <taxon>Euteleostomi</taxon>
        <taxon>Actinopterygii</taxon>
        <taxon>Neopterygii</taxon>
        <taxon>Teleostei</taxon>
        <taxon>Anguilliformes</taxon>
        <taxon>Congridae</taxon>
        <taxon>Conger</taxon>
    </lineage>
</organism>